<dbReference type="AlphaFoldDB" id="A0AAF3JBT5"/>
<accession>A0AAF3JBT5</accession>
<dbReference type="GO" id="GO:0004452">
    <property type="term" value="F:isopentenyl-diphosphate delta-isomerase activity"/>
    <property type="evidence" value="ECO:0007669"/>
    <property type="project" value="TreeGrafter"/>
</dbReference>
<reference evidence="2" key="1">
    <citation type="submission" date="2024-02" db="UniProtKB">
        <authorList>
            <consortium name="WormBaseParasite"/>
        </authorList>
    </citation>
    <scope>IDENTIFICATION</scope>
</reference>
<proteinExistence type="predicted"/>
<protein>
    <submittedName>
        <fullName evidence="2">Uncharacterized protein</fullName>
    </submittedName>
</protein>
<dbReference type="Gene3D" id="3.90.79.10">
    <property type="entry name" value="Nucleoside Triphosphate Pyrophosphohydrolase"/>
    <property type="match status" value="1"/>
</dbReference>
<dbReference type="WBParaSite" id="MBELARI_LOCUS8914">
    <property type="protein sequence ID" value="MBELARI_LOCUS8914"/>
    <property type="gene ID" value="MBELARI_LOCUS8914"/>
</dbReference>
<dbReference type="SUPFAM" id="SSF55811">
    <property type="entry name" value="Nudix"/>
    <property type="match status" value="1"/>
</dbReference>
<dbReference type="Proteomes" id="UP000887575">
    <property type="component" value="Unassembled WGS sequence"/>
</dbReference>
<dbReference type="PANTHER" id="PTHR10885:SF0">
    <property type="entry name" value="ISOPENTENYL-DIPHOSPHATE DELTA-ISOMERASE"/>
    <property type="match status" value="1"/>
</dbReference>
<sequence length="113" mass="13566">MMTPMMTSIMAAMSLFKGKYLYKAMMPNSPWGEHEMDYVLILRNFDLSRIEVNAEEVENYAVVSLEELKKRLANPNCNFTPWFRLFENLGHLEKWWRNIEKLEEDNEELIIRM</sequence>
<dbReference type="GO" id="GO:0005737">
    <property type="term" value="C:cytoplasm"/>
    <property type="evidence" value="ECO:0007669"/>
    <property type="project" value="TreeGrafter"/>
</dbReference>
<dbReference type="GO" id="GO:0009240">
    <property type="term" value="P:isopentenyl diphosphate biosynthetic process"/>
    <property type="evidence" value="ECO:0007669"/>
    <property type="project" value="TreeGrafter"/>
</dbReference>
<name>A0AAF3JBT5_9BILA</name>
<dbReference type="PANTHER" id="PTHR10885">
    <property type="entry name" value="ISOPENTENYL-DIPHOSPHATE DELTA-ISOMERASE"/>
    <property type="match status" value="1"/>
</dbReference>
<evidence type="ECO:0000313" key="1">
    <source>
        <dbReference type="Proteomes" id="UP000887575"/>
    </source>
</evidence>
<dbReference type="InterPro" id="IPR015797">
    <property type="entry name" value="NUDIX_hydrolase-like_dom_sf"/>
</dbReference>
<keyword evidence="1" id="KW-1185">Reference proteome</keyword>
<evidence type="ECO:0000313" key="2">
    <source>
        <dbReference type="WBParaSite" id="MBELARI_LOCUS8914"/>
    </source>
</evidence>
<organism evidence="1 2">
    <name type="scientific">Mesorhabditis belari</name>
    <dbReference type="NCBI Taxonomy" id="2138241"/>
    <lineage>
        <taxon>Eukaryota</taxon>
        <taxon>Metazoa</taxon>
        <taxon>Ecdysozoa</taxon>
        <taxon>Nematoda</taxon>
        <taxon>Chromadorea</taxon>
        <taxon>Rhabditida</taxon>
        <taxon>Rhabditina</taxon>
        <taxon>Rhabditomorpha</taxon>
        <taxon>Rhabditoidea</taxon>
        <taxon>Rhabditidae</taxon>
        <taxon>Mesorhabditinae</taxon>
        <taxon>Mesorhabditis</taxon>
    </lineage>
</organism>